<evidence type="ECO:0000313" key="3">
    <source>
        <dbReference type="Proteomes" id="UP000504606"/>
    </source>
</evidence>
<gene>
    <name evidence="4" type="primary">LOC113202111</name>
</gene>
<dbReference type="SMART" id="SM00195">
    <property type="entry name" value="DSPc"/>
    <property type="match status" value="1"/>
</dbReference>
<proteinExistence type="predicted"/>
<dbReference type="CDD" id="cd14498">
    <property type="entry name" value="DSP"/>
    <property type="match status" value="1"/>
</dbReference>
<accession>A0A6J1RYG7</accession>
<dbReference type="CTD" id="4379907"/>
<dbReference type="RefSeq" id="XP_026271980.1">
    <property type="nucleotide sequence ID" value="XM_026416195.2"/>
</dbReference>
<sequence>MSFLSELKKQRSLLNHTRTRVTTVEGKTLLEEVLHGEHFQKEISENSQSCPGFVIDTKPDLQVAEIIKSSLYLGSQDVTQDFQLMKDCGVTHVISLGVQVPPLPQLSNLSYSFIPALDLPHEPIDNMLKKTLPLIEDVISKGGCVLVHCNAGVSRAPTVVIAFLMSYKGLTFNEASEYVKKKRPASKPNAGFLQQLLSLESKVMKDGT</sequence>
<dbReference type="GeneID" id="113202111"/>
<dbReference type="GO" id="GO:0008579">
    <property type="term" value="F:JUN kinase phosphatase activity"/>
    <property type="evidence" value="ECO:0007669"/>
    <property type="project" value="TreeGrafter"/>
</dbReference>
<dbReference type="Pfam" id="PF00782">
    <property type="entry name" value="DSPc"/>
    <property type="match status" value="1"/>
</dbReference>
<organism evidence="3 4">
    <name type="scientific">Frankliniella occidentalis</name>
    <name type="common">Western flower thrips</name>
    <name type="synonym">Euthrips occidentalis</name>
    <dbReference type="NCBI Taxonomy" id="133901"/>
    <lineage>
        <taxon>Eukaryota</taxon>
        <taxon>Metazoa</taxon>
        <taxon>Ecdysozoa</taxon>
        <taxon>Arthropoda</taxon>
        <taxon>Hexapoda</taxon>
        <taxon>Insecta</taxon>
        <taxon>Pterygota</taxon>
        <taxon>Neoptera</taxon>
        <taxon>Paraneoptera</taxon>
        <taxon>Thysanoptera</taxon>
        <taxon>Terebrantia</taxon>
        <taxon>Thripoidea</taxon>
        <taxon>Thripidae</taxon>
        <taxon>Frankliniella</taxon>
    </lineage>
</organism>
<dbReference type="PROSITE" id="PS50054">
    <property type="entry name" value="TYR_PHOSPHATASE_DUAL"/>
    <property type="match status" value="1"/>
</dbReference>
<dbReference type="Proteomes" id="UP000504606">
    <property type="component" value="Unplaced"/>
</dbReference>
<evidence type="ECO:0000259" key="1">
    <source>
        <dbReference type="PROSITE" id="PS50054"/>
    </source>
</evidence>
<dbReference type="InterPro" id="IPR020422">
    <property type="entry name" value="TYR_PHOSPHATASE_DUAL_dom"/>
</dbReference>
<dbReference type="KEGG" id="foc:113202111"/>
<dbReference type="PROSITE" id="PS50056">
    <property type="entry name" value="TYR_PHOSPHATASE_2"/>
    <property type="match status" value="1"/>
</dbReference>
<name>A0A6J1RYG7_FRAOC</name>
<evidence type="ECO:0000259" key="2">
    <source>
        <dbReference type="PROSITE" id="PS50056"/>
    </source>
</evidence>
<dbReference type="InterPro" id="IPR000387">
    <property type="entry name" value="Tyr_Pase_dom"/>
</dbReference>
<dbReference type="GO" id="GO:0005737">
    <property type="term" value="C:cytoplasm"/>
    <property type="evidence" value="ECO:0007669"/>
    <property type="project" value="TreeGrafter"/>
</dbReference>
<dbReference type="AlphaFoldDB" id="A0A6J1RYG7"/>
<dbReference type="OrthoDB" id="10252009at2759"/>
<protein>
    <submittedName>
        <fullName evidence="4">Dual specificity protein phosphatase 19</fullName>
    </submittedName>
</protein>
<dbReference type="PANTHER" id="PTHR46377:SF1">
    <property type="entry name" value="DUAL SPECIFICITY PROTEIN PHOSPHATASE 19"/>
    <property type="match status" value="1"/>
</dbReference>
<reference evidence="4" key="1">
    <citation type="submission" date="2025-08" db="UniProtKB">
        <authorList>
            <consortium name="RefSeq"/>
        </authorList>
    </citation>
    <scope>IDENTIFICATION</scope>
    <source>
        <tissue evidence="4">Whole organism</tissue>
    </source>
</reference>
<feature type="domain" description="Tyrosine specific protein phosphatases" evidence="2">
    <location>
        <begin position="129"/>
        <end position="184"/>
    </location>
</feature>
<dbReference type="Gene3D" id="3.90.190.10">
    <property type="entry name" value="Protein tyrosine phosphatase superfamily"/>
    <property type="match status" value="1"/>
</dbReference>
<dbReference type="InterPro" id="IPR000340">
    <property type="entry name" value="Dual-sp_phosphatase_cat-dom"/>
</dbReference>
<dbReference type="SUPFAM" id="SSF52799">
    <property type="entry name" value="(Phosphotyrosine protein) phosphatases II"/>
    <property type="match status" value="1"/>
</dbReference>
<feature type="domain" description="Tyrosine-protein phosphatase" evidence="1">
    <location>
        <begin position="62"/>
        <end position="205"/>
    </location>
</feature>
<evidence type="ECO:0000313" key="4">
    <source>
        <dbReference type="RefSeq" id="XP_026271980.1"/>
    </source>
</evidence>
<dbReference type="InterPro" id="IPR029021">
    <property type="entry name" value="Prot-tyrosine_phosphatase-like"/>
</dbReference>
<keyword evidence="3" id="KW-1185">Reference proteome</keyword>
<dbReference type="PANTHER" id="PTHR46377">
    <property type="entry name" value="DUAL SPECIFICITY PROTEIN PHOSPHATASE 19"/>
    <property type="match status" value="1"/>
</dbReference>